<name>A0A6P7TBV7_9MOLL</name>
<feature type="region of interest" description="Disordered" evidence="2">
    <location>
        <begin position="794"/>
        <end position="829"/>
    </location>
</feature>
<protein>
    <submittedName>
        <fullName evidence="6">Ubinuclein-2</fullName>
    </submittedName>
</protein>
<feature type="compositionally biased region" description="Low complexity" evidence="2">
    <location>
        <begin position="1021"/>
        <end position="1047"/>
    </location>
</feature>
<evidence type="ECO:0000313" key="6">
    <source>
        <dbReference type="RefSeq" id="XP_029648548.1"/>
    </source>
</evidence>
<feature type="compositionally biased region" description="Polar residues" evidence="2">
    <location>
        <begin position="902"/>
        <end position="913"/>
    </location>
</feature>
<feature type="region of interest" description="Disordered" evidence="2">
    <location>
        <begin position="462"/>
        <end position="493"/>
    </location>
</feature>
<organism evidence="5 6">
    <name type="scientific">Octopus sinensis</name>
    <name type="common">East Asian common octopus</name>
    <dbReference type="NCBI Taxonomy" id="2607531"/>
    <lineage>
        <taxon>Eukaryota</taxon>
        <taxon>Metazoa</taxon>
        <taxon>Spiralia</taxon>
        <taxon>Lophotrochozoa</taxon>
        <taxon>Mollusca</taxon>
        <taxon>Cephalopoda</taxon>
        <taxon>Coleoidea</taxon>
        <taxon>Octopodiformes</taxon>
        <taxon>Octopoda</taxon>
        <taxon>Incirrata</taxon>
        <taxon>Octopodidae</taxon>
        <taxon>Octopus</taxon>
    </lineage>
</organism>
<keyword evidence="1" id="KW-0597">Phosphoprotein</keyword>
<accession>A0A6P7TBV7</accession>
<feature type="compositionally biased region" description="Polar residues" evidence="2">
    <location>
        <begin position="937"/>
        <end position="953"/>
    </location>
</feature>
<feature type="compositionally biased region" description="Low complexity" evidence="2">
    <location>
        <begin position="1055"/>
        <end position="1076"/>
    </location>
</feature>
<evidence type="ECO:0000256" key="2">
    <source>
        <dbReference type="SAM" id="MobiDB-lite"/>
    </source>
</evidence>
<feature type="region of interest" description="Disordered" evidence="2">
    <location>
        <begin position="1220"/>
        <end position="1282"/>
    </location>
</feature>
<feature type="region of interest" description="Disordered" evidence="2">
    <location>
        <begin position="902"/>
        <end position="1118"/>
    </location>
</feature>
<dbReference type="InterPro" id="IPR014840">
    <property type="entry name" value="HRD"/>
</dbReference>
<dbReference type="Pfam" id="PF08729">
    <property type="entry name" value="HUN"/>
    <property type="match status" value="1"/>
</dbReference>
<feature type="compositionally biased region" description="Low complexity" evidence="2">
    <location>
        <begin position="723"/>
        <end position="736"/>
    </location>
</feature>
<proteinExistence type="predicted"/>
<feature type="region of interest" description="Disordered" evidence="2">
    <location>
        <begin position="1134"/>
        <end position="1180"/>
    </location>
</feature>
<feature type="region of interest" description="Disordered" evidence="2">
    <location>
        <begin position="1"/>
        <end position="28"/>
    </location>
</feature>
<feature type="compositionally biased region" description="Acidic residues" evidence="2">
    <location>
        <begin position="467"/>
        <end position="485"/>
    </location>
</feature>
<sequence>MNAMSDPRRLTFTTIGPMGKEKKKKSSLPPTMRFTLALRESNDKTCPEFSFADLMKNALGDCKNTDPNDFDLEDQNENERLVALAKSFEERYGPKHNKPQSKRLDAIQDLVDLGEGYDETDPFVDNSEAYDELVPACLTTKLGGFYINSGVLDFRDVSDDSSDEYVSSPLKKRKKTKRIITSDPESDGEVKKKVPEINKIKEGANNEVKKKVSGEKEFKKPRKPTSKEILRKKSSSTVKELLKNAVSTSSSTSNNGHIDETNGNIYSQTSPVGVLSQEKSSTNSGAYAGSLPTVTSSTVARQEVLELEPGSTEKSNINNFKEDSDSRDNNDKSFDNNESIPKLTAGIPDHMEKIIYQLKQAAADCMERKSKFFTSEINKMLLELEMGSRVLNCSQRTSVYAYLAAFLPCSKETLLKRVKKLFITQQDDKLKSVPKLKEASNEEVPDQLEKYKIEYQADNIKNVDLSTPEDEEMKEDSSDGEEEKSLEEMEKTSLQRDYEWNEKMRILYKKSKVTHGSTSQIKPTKAMCNLRSQDISAATPTTGSHSNSSPALQTDSLIACQQNAKADVTPILTTLANEMMDHSPTTSDRSEDKSLWNVLEYIESDHPSSSEENVSDLVLKSQAVSSSLHKTSQEENFGKGEKLNLNESSKTVHEISGNVTSSSVSPLVISSSSLSSSLVSVTYGSPFSNQNTSPQISPTIPSVKVNYSQHSPTTSLSIKNHQHGTSSSQSQGHTSSNKQPGGEQQKLPSHIGNVHSKSIQQSSPPGVVTSDSQNYHGYVDAMSVMVDSQLQQHNGQTTSNINSKTQQVSSLNTTYPNVKSKDSSQPNVQNKLTISMASKILKASGIKGSSKKDAAALAAGSSEKSQNSDSKSSAQFSKDDSKNTYLAEFQRYAASCLVSKSGAPTQKVKTQPIPSAASKAVDERCQVQQQQQQQQQHRTTNQLPHSLTSTSSVHPAGKIETASTQQRNLHQTHSQQQQQQQQQSSLQHQKQQQQQHQKLHQQQNVVHGMSQSIGHSHSNKSHLSSHASKSWRQQQQQQQQQQQSSQQHHNRHQQQHQQKSYSSLVSSKQLTSSSQVVNPTNCQSSQQQNHSKILSSPLQFQTTQQQQQQTSRAISPHTSTASLVKAECASKHQSAPQCQSSSVIPTPRHSQPRQSSNAATSPSSCSKSVSSSSSSQRTHIHSLYSASAHSTQSSSLKQQLQQQSKSQCLISTEKILTASTATHPTSASSPGSMYKLPTTPNISSSSSGTVPTQSSSSSTLTAASVSQHQQNVARSQQGQQNLHHQRTGILPMHVMGTQAKSSSNSCNTSSGTTTCTTTSANAVSVSTSQGKSSACSSWNLSGSNPQVSASSVAASTVASASASSNRTSSPVFNSTSYLQQQLSSGSHPQLKQQQVQHGSVASNRVSTTANITRTVSGLNQENLQPHSGSIHPAQFNQDSIRHSKSE</sequence>
<keyword evidence="5" id="KW-1185">Reference proteome</keyword>
<feature type="region of interest" description="Disordered" evidence="2">
    <location>
        <begin position="306"/>
        <end position="343"/>
    </location>
</feature>
<feature type="compositionally biased region" description="Polar residues" evidence="2">
    <location>
        <begin position="687"/>
        <end position="719"/>
    </location>
</feature>
<feature type="compositionally biased region" description="Basic and acidic residues" evidence="2">
    <location>
        <begin position="320"/>
        <end position="335"/>
    </location>
</feature>
<feature type="compositionally biased region" description="Low complexity" evidence="2">
    <location>
        <begin position="1099"/>
        <end position="1110"/>
    </location>
</feature>
<feature type="compositionally biased region" description="Low complexity" evidence="2">
    <location>
        <begin position="1155"/>
        <end position="1175"/>
    </location>
</feature>
<dbReference type="PANTHER" id="PTHR21669:SF28">
    <property type="entry name" value="YEMANUCLEIN"/>
    <property type="match status" value="1"/>
</dbReference>
<feature type="compositionally biased region" description="Low complexity" evidence="2">
    <location>
        <begin position="1238"/>
        <end position="1267"/>
    </location>
</feature>
<feature type="compositionally biased region" description="Basic and acidic residues" evidence="2">
    <location>
        <begin position="188"/>
        <end position="218"/>
    </location>
</feature>
<feature type="compositionally biased region" description="Basic and acidic residues" evidence="2">
    <location>
        <begin position="631"/>
        <end position="644"/>
    </location>
</feature>
<feature type="region of interest" description="Disordered" evidence="2">
    <location>
        <begin position="687"/>
        <end position="749"/>
    </location>
</feature>
<feature type="compositionally biased region" description="Polar residues" evidence="2">
    <location>
        <begin position="1379"/>
        <end position="1427"/>
    </location>
</feature>
<feature type="region of interest" description="Disordered" evidence="2">
    <location>
        <begin position="626"/>
        <end position="645"/>
    </location>
</feature>
<evidence type="ECO:0000313" key="5">
    <source>
        <dbReference type="Proteomes" id="UP000515154"/>
    </source>
</evidence>
<feature type="domain" description="Hpc2-related" evidence="3">
    <location>
        <begin position="105"/>
        <end position="153"/>
    </location>
</feature>
<feature type="compositionally biased region" description="Low complexity" evidence="2">
    <location>
        <begin position="926"/>
        <end position="936"/>
    </location>
</feature>
<dbReference type="RefSeq" id="XP_029648548.1">
    <property type="nucleotide sequence ID" value="XM_029792688.2"/>
</dbReference>
<dbReference type="PANTHER" id="PTHR21669">
    <property type="entry name" value="CAPZ-INTERACTING PROTEIN AND RELATED PROTEINS"/>
    <property type="match status" value="1"/>
</dbReference>
<dbReference type="GO" id="GO:0006325">
    <property type="term" value="P:chromatin organization"/>
    <property type="evidence" value="ECO:0007669"/>
    <property type="project" value="TreeGrafter"/>
</dbReference>
<evidence type="ECO:0000259" key="3">
    <source>
        <dbReference type="Pfam" id="PF08729"/>
    </source>
</evidence>
<dbReference type="Proteomes" id="UP000515154">
    <property type="component" value="Linkage group LG20"/>
</dbReference>
<gene>
    <name evidence="6" type="primary">LOC115222471</name>
</gene>
<dbReference type="Pfam" id="PF14075">
    <property type="entry name" value="UBN_AB"/>
    <property type="match status" value="1"/>
</dbReference>
<feature type="region of interest" description="Disordered" evidence="2">
    <location>
        <begin position="1379"/>
        <end position="1446"/>
    </location>
</feature>
<feature type="region of interest" description="Disordered" evidence="2">
    <location>
        <begin position="158"/>
        <end position="266"/>
    </location>
</feature>
<feature type="compositionally biased region" description="Low complexity" evidence="2">
    <location>
        <begin position="965"/>
        <end position="1003"/>
    </location>
</feature>
<reference evidence="6" key="1">
    <citation type="submission" date="2025-08" db="UniProtKB">
        <authorList>
            <consortium name="RefSeq"/>
        </authorList>
    </citation>
    <scope>IDENTIFICATION</scope>
</reference>
<feature type="compositionally biased region" description="Polar residues" evidence="2">
    <location>
        <begin position="1268"/>
        <end position="1282"/>
    </location>
</feature>
<feature type="region of interest" description="Disordered" evidence="2">
    <location>
        <begin position="857"/>
        <end position="880"/>
    </location>
</feature>
<evidence type="ECO:0000256" key="1">
    <source>
        <dbReference type="ARBA" id="ARBA00022553"/>
    </source>
</evidence>
<feature type="compositionally biased region" description="Low complexity" evidence="2">
    <location>
        <begin position="861"/>
        <end position="876"/>
    </location>
</feature>
<dbReference type="GO" id="GO:0005634">
    <property type="term" value="C:nucleus"/>
    <property type="evidence" value="ECO:0007669"/>
    <property type="project" value="TreeGrafter"/>
</dbReference>
<feature type="compositionally biased region" description="Polar residues" evidence="2">
    <location>
        <begin position="1134"/>
        <end position="1154"/>
    </location>
</feature>
<feature type="compositionally biased region" description="Low complexity" evidence="2">
    <location>
        <begin position="1220"/>
        <end position="1230"/>
    </location>
</feature>
<dbReference type="InterPro" id="IPR026947">
    <property type="entry name" value="UBN_middle_dom"/>
</dbReference>
<dbReference type="KEGG" id="osn:115222471"/>
<evidence type="ECO:0000259" key="4">
    <source>
        <dbReference type="Pfam" id="PF14075"/>
    </source>
</evidence>
<feature type="compositionally biased region" description="Polar residues" evidence="2">
    <location>
        <begin position="1077"/>
        <end position="1098"/>
    </location>
</feature>
<feature type="domain" description="Ubinuclein middle" evidence="4">
    <location>
        <begin position="343"/>
        <end position="507"/>
    </location>
</feature>